<feature type="region of interest" description="Disordered" evidence="6">
    <location>
        <begin position="742"/>
        <end position="780"/>
    </location>
</feature>
<dbReference type="EMBL" id="JAEFBJ010000008">
    <property type="protein sequence ID" value="KAG7583819.1"/>
    <property type="molecule type" value="Genomic_DNA"/>
</dbReference>
<feature type="compositionally biased region" description="Basic and acidic residues" evidence="6">
    <location>
        <begin position="2059"/>
        <end position="2076"/>
    </location>
</feature>
<keyword evidence="4" id="KW-0863">Zinc-finger</keyword>
<keyword evidence="2" id="KW-0479">Metal-binding</keyword>
<organism evidence="9 10">
    <name type="scientific">Arabidopsis suecica</name>
    <name type="common">Swedish thale-cress</name>
    <name type="synonym">Cardaminopsis suecica</name>
    <dbReference type="NCBI Taxonomy" id="45249"/>
    <lineage>
        <taxon>Eukaryota</taxon>
        <taxon>Viridiplantae</taxon>
        <taxon>Streptophyta</taxon>
        <taxon>Embryophyta</taxon>
        <taxon>Tracheophyta</taxon>
        <taxon>Spermatophyta</taxon>
        <taxon>Magnoliopsida</taxon>
        <taxon>eudicotyledons</taxon>
        <taxon>Gunneridae</taxon>
        <taxon>Pentapetalae</taxon>
        <taxon>rosids</taxon>
        <taxon>malvids</taxon>
        <taxon>Brassicales</taxon>
        <taxon>Brassicaceae</taxon>
        <taxon>Camelineae</taxon>
        <taxon>Arabidopsis</taxon>
    </lineage>
</organism>
<dbReference type="InterPro" id="IPR001878">
    <property type="entry name" value="Znf_CCHC"/>
</dbReference>
<keyword evidence="1" id="KW-0645">Protease</keyword>
<dbReference type="Pfam" id="PF13976">
    <property type="entry name" value="gag_pre-integrs"/>
    <property type="match status" value="2"/>
</dbReference>
<dbReference type="Pfam" id="PF25597">
    <property type="entry name" value="SH3_retrovirus"/>
    <property type="match status" value="2"/>
</dbReference>
<feature type="domain" description="Integrase catalytic" evidence="8">
    <location>
        <begin position="521"/>
        <end position="687"/>
    </location>
</feature>
<feature type="domain" description="Integrase catalytic" evidence="8">
    <location>
        <begin position="1838"/>
        <end position="2004"/>
    </location>
</feature>
<evidence type="ECO:0000256" key="5">
    <source>
        <dbReference type="SAM" id="Coils"/>
    </source>
</evidence>
<evidence type="ECO:0000259" key="7">
    <source>
        <dbReference type="PROSITE" id="PS50158"/>
    </source>
</evidence>
<dbReference type="GO" id="GO:0008233">
    <property type="term" value="F:peptidase activity"/>
    <property type="evidence" value="ECO:0007669"/>
    <property type="project" value="UniProtKB-KW"/>
</dbReference>
<comment type="caution">
    <text evidence="9">The sequence shown here is derived from an EMBL/GenBank/DDBJ whole genome shotgun (WGS) entry which is preliminary data.</text>
</comment>
<evidence type="ECO:0000259" key="8">
    <source>
        <dbReference type="PROSITE" id="PS50994"/>
    </source>
</evidence>
<dbReference type="GO" id="GO:0003676">
    <property type="term" value="F:nucleic acid binding"/>
    <property type="evidence" value="ECO:0007669"/>
    <property type="project" value="InterPro"/>
</dbReference>
<evidence type="ECO:0000256" key="2">
    <source>
        <dbReference type="ARBA" id="ARBA00022723"/>
    </source>
</evidence>
<dbReference type="PANTHER" id="PTHR42648">
    <property type="entry name" value="TRANSPOSASE, PUTATIVE-RELATED"/>
    <property type="match status" value="1"/>
</dbReference>
<dbReference type="OrthoDB" id="2013098at2759"/>
<dbReference type="GO" id="GO:0015074">
    <property type="term" value="P:DNA integration"/>
    <property type="evidence" value="ECO:0007669"/>
    <property type="project" value="InterPro"/>
</dbReference>
<dbReference type="PANTHER" id="PTHR42648:SF18">
    <property type="entry name" value="RETROTRANSPOSON, UNCLASSIFIED-LIKE PROTEIN"/>
    <property type="match status" value="1"/>
</dbReference>
<feature type="domain" description="CCHC-type" evidence="7">
    <location>
        <begin position="1596"/>
        <end position="1611"/>
    </location>
</feature>
<dbReference type="GO" id="GO:0008270">
    <property type="term" value="F:zinc ion binding"/>
    <property type="evidence" value="ECO:0007669"/>
    <property type="project" value="UniProtKB-KW"/>
</dbReference>
<feature type="coiled-coil region" evidence="5">
    <location>
        <begin position="1504"/>
        <end position="1531"/>
    </location>
</feature>
<protein>
    <submittedName>
        <fullName evidence="9">Zinc finger CCHC-type superfamily</fullName>
    </submittedName>
</protein>
<keyword evidence="5" id="KW-0175">Coiled coil</keyword>
<feature type="region of interest" description="Disordered" evidence="6">
    <location>
        <begin position="1536"/>
        <end position="1592"/>
    </location>
</feature>
<keyword evidence="10" id="KW-1185">Reference proteome</keyword>
<feature type="compositionally biased region" description="Basic and acidic residues" evidence="6">
    <location>
        <begin position="742"/>
        <end position="759"/>
    </location>
</feature>
<reference evidence="9 10" key="1">
    <citation type="submission" date="2020-12" db="EMBL/GenBank/DDBJ databases">
        <title>Concerted genomic and epigenomic changes stabilize Arabidopsis allopolyploids.</title>
        <authorList>
            <person name="Chen Z."/>
        </authorList>
    </citation>
    <scope>NUCLEOTIDE SEQUENCE [LARGE SCALE GENOMIC DNA]</scope>
    <source>
        <strain evidence="9">As9502</strain>
        <tissue evidence="9">Leaf</tissue>
    </source>
</reference>
<dbReference type="InterPro" id="IPR013103">
    <property type="entry name" value="RVT_2"/>
</dbReference>
<dbReference type="SMART" id="SM00343">
    <property type="entry name" value="ZnF_C2HC"/>
    <property type="match status" value="2"/>
</dbReference>
<evidence type="ECO:0000256" key="6">
    <source>
        <dbReference type="SAM" id="MobiDB-lite"/>
    </source>
</evidence>
<dbReference type="GO" id="GO:0006508">
    <property type="term" value="P:proteolysis"/>
    <property type="evidence" value="ECO:0007669"/>
    <property type="project" value="UniProtKB-KW"/>
</dbReference>
<gene>
    <name evidence="9" type="ORF">ISN44_As08g033260</name>
</gene>
<sequence>MASNNVPFQVPTLTKSNYDNWSLRMKAILGAHDVWEIVEKGFIEPENEGSLSQTQKDSLRDSRKRDKKALCLIYQGLDEDTFEKVVEATSAKEAWEKLRTSYKGADQVKKVRLQTLRGEFEALQMKEGELVSDYFSRVLTVTNNLKRNGEKLDDVRIMEKVLRSLDPKFEHIVTVIEETKDLEAMTIEQLLGSLQAYEEKKKKKEDIVEQVLKMRITKEENGQNYQRQGGGQVRGRGRGYGNGRGWRPYEDNTNQRGENSSRGRGRGSPKSRYDKSSVKCYNCGKFGHYASECKAPSNKKVEEKANYVEEQVQEEDMLLMASYKKGEHEENHKWYLDSGASNHMCGSKSMFAELDESVRGNVALGDESKMEVKGKGNILIRLKNGDHQFISNVYYIPSMKTNILSLGQLLEKGYDIRLKDNNLSIRDQASNLITKVPMSKNRMFVLNIQNDIAQCLKMCYKEESWLWHLRFGHLNFGGLELLSKKEMVRGLPCINHPNQMCEGCLLGKQFRMSFPKESSTRAQKPLELIHTDVCGPIKPKSLGKSNYFLLFIDDFSRKTWVYFLKEKSEVFENFKKFKAHVEKESGLEIKAMRSDRGGEFTSKEFLKYCEDNGIRRQLTVPRSPQQNGVAERKNRTILEMARSMLKSKRLPKELWAEAVACAVYLLNRSPTKSVSEKTPQEAWSGRKPGVSHLRVFGSIAHAHVPDEKRSKLDDKSEKYIFIGYDNNSKGYKLYNPDTKKTIIKDDSELTREEPPREEPTTPPTSPTSPQGEESSSERTPHFRSLQELYEVTENQDNLTLFCLFAECEPMDFQEAIEKKTWRNAMDEEIKAIKKNDTWELASLPNGHKAIGVKWVYKAKKNSKGEVERYKARLVAKGYSQRAVIDYDEVFAPVARLETVRLIISLAAQNKWKIHQMDVKSAFLNGDLEEEVYIEQPQGYIVKGEENKVLRLKKALYGLKQAPRAWNTRIDKYFKEKDFIKCPYEHALYIKIQKDDILIACLYVDDLIFTGNNPSMFEEFKKEMTKEFEMTDIGLMSYYLGIEVKQEDNGIFITQEGYAKEVLKKFKMDDSNPVTTPMECVIKLSKNEEGEGVDPTTFKSLVGSLRYLTCTRPDILYAVGVVSRYMEHPTTTHFKAAKRILRYIKGTINYGLHYSTSNDYKLVGYSDSDWGGDVDDRKSTSGFVFYIGDTAFTWMSKKQPIVTLSTCEAEYVAATSCVCHAIWLRNLLKELSLPQEEPTKIFVDNKSAIALAKNPVFHDRSKHIDTRYHYIRECVNKKDVQLEYVKTHDEVADIFTKPLKREDFIKMRSLLGSLKILKMASNNVPFQVPTLTKSNYDNWSLRMKAILGAHDVWEIVEKGFIEPENEGSLSQTQKDSLRDSRKRDKKALCLIYQGLDEDTFEKVVEATSAKEAWEKLRTSYKGADQVKKVRLQTLRGEFEALQMKEGELVSDYFSRVLTVTNNLKRNGEKLDDVRIMEKVLRSLDPKFEHIVTVIEETKDLEAMTIEQLLGSLQAYEEKKKKKEDIVEQVLKMRITKEENGQNYQRQGGGQVRGRGRGYGNGRGWRPYEDNTNQRGENSSRGRGRGSPKSRYDKSSVKCYNCGKFGHYASECKAPSNKKVEEKANYVEEQVQEEDMLLMASYKKGEHEENHKWYLDSGASNHMCGSKSMFAELDESVRGNVALGDESKMEVKGKGNILIRLKNGDHQFISNVYYIPSMKTNILSLGQLLEKGYDIRLKDNNLSIRDQASNLITKVPMSKNRMFVLNIQNDIAQCLKMCYKEESWLWHLRFGHLNFGGLELLSKKEMVRGLPCINHPNQMCEGCLLGKQFRMSFPKESSTRAQKPLELIHTDVCGPIKPKSLGKSNYFLLFIDDFSRKTWVYFLKEKSEVFENFKKFKAHVEKESGLEIKAMRSDRGGEFTSKEFLKYCEDNGIRRQLTVPRSPQQNGVAERKNRTILEMARSMLKSKRLPKELWAEAVACAVYLLNRSPTKSVSGKTPQEAWSGRKPGVSHLRVFGSIAHAHVPDEKRSKLDDKSEKYIFIGYDNNSKGYKLYNPDTKKTIIKDDSELTREEPPREEPTTPPTSPTSPQGEESSSERTPHFRSLQELYEVTENQDNLTLFCLFAECEPMDFQEAIEKKTWRNAMDEEIKAIKKNDTWELASLPNGHKAIGVKWVYKAKKNSKGEVERYKARLVAKGYSQRAVIDYDEVFAPVARLETVRLIISLAAQNKWKIHQMDVKSAFLNGDLEEEVYIEQPQGYIVKGEENKVLRLKKALYGLKQAPRAWNTRIDKYFKEKDFIKCPYEHALYIKIQKDDILIACLYVDDLIFTGNNPSMFEEFKKEMTKEFEMTDIGLMSYYLGIEVKQEDNGIFITQEGYAKEVLKKFKMDDSNPVTTPMECVIKLSKNEEGEGVDPTTFKSLVGSLRYLTCTRPDILYAVGVVSRYMEHPTTTHFKAAKRILRYIKGTINYGLHYSTSNDYKLVGYSDSDWGGDVDDRKSTSGFVFYIGDTAFTWMSKKQPIVTLSTCEAEYVAATSCVCHAIWLRNLLKELSLPQEEPTKIFVDNKSAIALAKNPVFHDRSKHIDTRYHYIRECVNKKDVQLEYVKTHDEVADIFTKPLKREDFIKMRSLLGVAKSSLRGGVES</sequence>
<dbReference type="Pfam" id="PF22936">
    <property type="entry name" value="Pol_BBD"/>
    <property type="match status" value="2"/>
</dbReference>
<evidence type="ECO:0000313" key="9">
    <source>
        <dbReference type="EMBL" id="KAG7583819.1"/>
    </source>
</evidence>
<dbReference type="Pfam" id="PF00665">
    <property type="entry name" value="rve"/>
    <property type="match status" value="2"/>
</dbReference>
<dbReference type="Pfam" id="PF07727">
    <property type="entry name" value="RVT_2"/>
    <property type="match status" value="2"/>
</dbReference>
<feature type="compositionally biased region" description="Gly residues" evidence="6">
    <location>
        <begin position="228"/>
        <end position="244"/>
    </location>
</feature>
<keyword evidence="3" id="KW-0378">Hydrolase</keyword>
<dbReference type="InterPro" id="IPR039537">
    <property type="entry name" value="Retrotran_Ty1/copia-like"/>
</dbReference>
<dbReference type="InterPro" id="IPR057670">
    <property type="entry name" value="SH3_retrovirus"/>
</dbReference>
<accession>A0A8T2BCM2</accession>
<dbReference type="InterPro" id="IPR025724">
    <property type="entry name" value="GAG-pre-integrase_dom"/>
</dbReference>
<evidence type="ECO:0000256" key="1">
    <source>
        <dbReference type="ARBA" id="ARBA00022670"/>
    </source>
</evidence>
<dbReference type="Pfam" id="PF14223">
    <property type="entry name" value="Retrotran_gag_2"/>
    <property type="match status" value="2"/>
</dbReference>
<dbReference type="InterPro" id="IPR054722">
    <property type="entry name" value="PolX-like_BBD"/>
</dbReference>
<name>A0A8T2BCM2_ARASU</name>
<dbReference type="Proteomes" id="UP000694251">
    <property type="component" value="Chromosome 8"/>
</dbReference>
<feature type="compositionally biased region" description="Gly residues" evidence="6">
    <location>
        <begin position="1545"/>
        <end position="1561"/>
    </location>
</feature>
<feature type="coiled-coil region" evidence="5">
    <location>
        <begin position="187"/>
        <end position="214"/>
    </location>
</feature>
<dbReference type="InterPro" id="IPR001584">
    <property type="entry name" value="Integrase_cat-core"/>
</dbReference>
<proteinExistence type="predicted"/>
<evidence type="ECO:0000256" key="4">
    <source>
        <dbReference type="PROSITE-ProRule" id="PRU00047"/>
    </source>
</evidence>
<feature type="region of interest" description="Disordered" evidence="6">
    <location>
        <begin position="219"/>
        <end position="275"/>
    </location>
</feature>
<feature type="region of interest" description="Disordered" evidence="6">
    <location>
        <begin position="2059"/>
        <end position="2097"/>
    </location>
</feature>
<evidence type="ECO:0000313" key="10">
    <source>
        <dbReference type="Proteomes" id="UP000694251"/>
    </source>
</evidence>
<keyword evidence="4" id="KW-0862">Zinc</keyword>
<feature type="domain" description="CCHC-type" evidence="7">
    <location>
        <begin position="279"/>
        <end position="294"/>
    </location>
</feature>
<dbReference type="PROSITE" id="PS50158">
    <property type="entry name" value="ZF_CCHC"/>
    <property type="match status" value="2"/>
</dbReference>
<dbReference type="Pfam" id="PF00098">
    <property type="entry name" value="zf-CCHC"/>
    <property type="match status" value="2"/>
</dbReference>
<dbReference type="CDD" id="cd09272">
    <property type="entry name" value="RNase_HI_RT_Ty1"/>
    <property type="match status" value="2"/>
</dbReference>
<dbReference type="PROSITE" id="PS50994">
    <property type="entry name" value="INTEGRASE"/>
    <property type="match status" value="2"/>
</dbReference>
<evidence type="ECO:0000256" key="3">
    <source>
        <dbReference type="ARBA" id="ARBA00022801"/>
    </source>
</evidence>